<proteinExistence type="predicted"/>
<keyword evidence="2" id="KW-1185">Reference proteome</keyword>
<accession>A0A2U7NF74</accession>
<sequence>MSLNKPLMIKALSDILTMIKTQDVMPNTGFCYFLNQYEEFNGKVHDLLEPYYSTSEYYSGNKFYPVAVPYTYLSSLNDKAYLFFNEQVKKYVDKYNVPADAANAACMYVWTHACYWKGSYGNNRVLLIEHIIARLKSEYLADIAKEKTIIQNFINYVIMEDKSDSKLCKPLSEHLEDYYDFNN</sequence>
<evidence type="ECO:0000313" key="1">
    <source>
        <dbReference type="EMBL" id="ASD52141.1"/>
    </source>
</evidence>
<evidence type="ECO:0000313" key="2">
    <source>
        <dbReference type="Proteomes" id="UP000247773"/>
    </source>
</evidence>
<dbReference type="Proteomes" id="UP000247773">
    <property type="component" value="Genome"/>
</dbReference>
<protein>
    <submittedName>
        <fullName evidence="1">Uncharacterized protein</fullName>
    </submittedName>
</protein>
<organism evidence="1 2">
    <name type="scientific">Pseudomonas phage PspYZU05</name>
    <dbReference type="NCBI Taxonomy" id="1983556"/>
    <lineage>
        <taxon>Viruses</taxon>
        <taxon>Duplodnaviria</taxon>
        <taxon>Heunggongvirae</taxon>
        <taxon>Uroviricota</taxon>
        <taxon>Caudoviricetes</taxon>
        <taxon>Pantevenvirales</taxon>
        <taxon>Straboviridae</taxon>
        <taxon>Jiangsuvirus</taxon>
        <taxon>Jiangsuvirus pspyzu05</taxon>
    </lineage>
</organism>
<name>A0A2U7NF74_9CAUD</name>
<gene>
    <name evidence="1" type="ORF">PspYZU05_189</name>
</gene>
<reference evidence="1 2" key="1">
    <citation type="submission" date="2017-04" db="EMBL/GenBank/DDBJ databases">
        <title>Isolation of lytic bacteriophages infecting Pseudomonas strains for biocontrol of fish and shrimp spoilage during chilled storage.</title>
        <authorList>
            <person name="Yang Z."/>
            <person name="Tao X."/>
            <person name="Gao L."/>
            <person name="Rao S."/>
        </authorList>
    </citation>
    <scope>NUCLEOTIDE SEQUENCE [LARGE SCALE GENOMIC DNA]</scope>
</reference>
<dbReference type="EMBL" id="KY971610">
    <property type="protein sequence ID" value="ASD52141.1"/>
    <property type="molecule type" value="Genomic_DNA"/>
</dbReference>